<dbReference type="AlphaFoldDB" id="A0A060H8Q4"/>
<reference evidence="1 2" key="1">
    <citation type="submission" date="2013-08" db="EMBL/GenBank/DDBJ databases">
        <title>Xylella fastidiosa sandyi ann1 annotation.</title>
        <authorList>
            <person name="Stouthamer R."/>
            <person name="Nunney L."/>
        </authorList>
    </citation>
    <scope>NUCLEOTIDE SEQUENCE [LARGE SCALE GENOMIC DNA]</scope>
    <source>
        <strain evidence="2">ann-1</strain>
        <plasmid evidence="2">Plasmid unnamed1</plasmid>
    </source>
</reference>
<dbReference type="HOGENOM" id="CLU_3350554_0_0_6"/>
<organism evidence="1 2">
    <name type="scientific">Xylella fastidiosa subsp. sandyi Ann-1</name>
    <dbReference type="NCBI Taxonomy" id="155920"/>
    <lineage>
        <taxon>Bacteria</taxon>
        <taxon>Pseudomonadati</taxon>
        <taxon>Pseudomonadota</taxon>
        <taxon>Gammaproteobacteria</taxon>
        <taxon>Lysobacterales</taxon>
        <taxon>Lysobacteraceae</taxon>
        <taxon>Xylella</taxon>
    </lineage>
</organism>
<gene>
    <name evidence="1" type="ORF">D934_13830</name>
</gene>
<dbReference type="KEGG" id="xfs:D934_13830"/>
<evidence type="ECO:0008006" key="3">
    <source>
        <dbReference type="Google" id="ProtNLM"/>
    </source>
</evidence>
<dbReference type="EMBL" id="CP006697">
    <property type="protein sequence ID" value="AIC11720.1"/>
    <property type="molecule type" value="Genomic_DNA"/>
</dbReference>
<dbReference type="PATRIC" id="fig|155920.8.peg.3270"/>
<protein>
    <recommendedName>
        <fullName evidence="3">Helix-turn-helix domain-containing protein</fullName>
    </recommendedName>
</protein>
<evidence type="ECO:0000313" key="2">
    <source>
        <dbReference type="Proteomes" id="UP000027215"/>
    </source>
</evidence>
<sequence length="37" mass="3831">MLSLAALKLTKASIAKKLGLGEASVYRILADAKEGKA</sequence>
<proteinExistence type="predicted"/>
<keyword evidence="1" id="KW-0614">Plasmid</keyword>
<evidence type="ECO:0000313" key="1">
    <source>
        <dbReference type="EMBL" id="AIC11720.1"/>
    </source>
</evidence>
<geneLocation type="plasmid" evidence="1 2">
    <name>unnamed1</name>
</geneLocation>
<name>A0A060H8Q4_XYLFS</name>
<accession>A0A060H8Q4</accession>
<dbReference type="Proteomes" id="UP000027215">
    <property type="component" value="Plasmid unnamed1"/>
</dbReference>